<dbReference type="OrthoDB" id="68936at2759"/>
<keyword evidence="1" id="KW-0479">Metal-binding</keyword>
<reference evidence="8" key="1">
    <citation type="journal article" date="2023" name="Commun. Biol.">
        <title>Genome analysis of Parmales, the sister group of diatoms, reveals the evolutionary specialization of diatoms from phago-mixotrophs to photoautotrophs.</title>
        <authorList>
            <person name="Ban H."/>
            <person name="Sato S."/>
            <person name="Yoshikawa S."/>
            <person name="Yamada K."/>
            <person name="Nakamura Y."/>
            <person name="Ichinomiya M."/>
            <person name="Sato N."/>
            <person name="Blanc-Mathieu R."/>
            <person name="Endo H."/>
            <person name="Kuwata A."/>
            <person name="Ogata H."/>
        </authorList>
    </citation>
    <scope>NUCLEOTIDE SEQUENCE [LARGE SCALE GENOMIC DNA]</scope>
    <source>
        <strain evidence="8">NIES 3700</strain>
    </source>
</reference>
<dbReference type="AlphaFoldDB" id="A0A9W7ADW5"/>
<dbReference type="Gene3D" id="2.170.270.10">
    <property type="entry name" value="SET domain"/>
    <property type="match status" value="1"/>
</dbReference>
<dbReference type="GO" id="GO:0008270">
    <property type="term" value="F:zinc ion binding"/>
    <property type="evidence" value="ECO:0007669"/>
    <property type="project" value="UniProtKB-KW"/>
</dbReference>
<proteinExistence type="predicted"/>
<evidence type="ECO:0000256" key="3">
    <source>
        <dbReference type="ARBA" id="ARBA00022833"/>
    </source>
</evidence>
<evidence type="ECO:0000313" key="8">
    <source>
        <dbReference type="Proteomes" id="UP001165122"/>
    </source>
</evidence>
<evidence type="ECO:0008006" key="9">
    <source>
        <dbReference type="Google" id="ProtNLM"/>
    </source>
</evidence>
<dbReference type="EMBL" id="BRXW01000598">
    <property type="protein sequence ID" value="GMH68821.1"/>
    <property type="molecule type" value="Genomic_DNA"/>
</dbReference>
<dbReference type="Gene3D" id="6.10.140.2220">
    <property type="match status" value="1"/>
</dbReference>
<evidence type="ECO:0000256" key="4">
    <source>
        <dbReference type="PROSITE-ProRule" id="PRU00134"/>
    </source>
</evidence>
<protein>
    <recommendedName>
        <fullName evidence="9">Suppressor of anucleate metulae protein B</fullName>
    </recommendedName>
</protein>
<dbReference type="SUPFAM" id="SSF82199">
    <property type="entry name" value="SET domain"/>
    <property type="match status" value="1"/>
</dbReference>
<feature type="domain" description="MYND-type" evidence="6">
    <location>
        <begin position="12"/>
        <end position="48"/>
    </location>
</feature>
<dbReference type="SUPFAM" id="SSF144232">
    <property type="entry name" value="HIT/MYND zinc finger-like"/>
    <property type="match status" value="1"/>
</dbReference>
<accession>A0A9W7ADW5</accession>
<dbReference type="InterPro" id="IPR046341">
    <property type="entry name" value="SET_dom_sf"/>
</dbReference>
<dbReference type="PROSITE" id="PS50865">
    <property type="entry name" value="ZF_MYND_2"/>
    <property type="match status" value="1"/>
</dbReference>
<evidence type="ECO:0000259" key="6">
    <source>
        <dbReference type="PROSITE" id="PS50865"/>
    </source>
</evidence>
<dbReference type="InterPro" id="IPR002893">
    <property type="entry name" value="Znf_MYND"/>
</dbReference>
<feature type="domain" description="SET" evidence="5">
    <location>
        <begin position="50"/>
        <end position="235"/>
    </location>
</feature>
<gene>
    <name evidence="7" type="ORF">TrLO_g1830</name>
</gene>
<dbReference type="CDD" id="cd20071">
    <property type="entry name" value="SET_SMYD"/>
    <property type="match status" value="1"/>
</dbReference>
<dbReference type="PROSITE" id="PS01360">
    <property type="entry name" value="ZF_MYND_1"/>
    <property type="match status" value="1"/>
</dbReference>
<organism evidence="7 8">
    <name type="scientific">Triparma laevis f. longispina</name>
    <dbReference type="NCBI Taxonomy" id="1714387"/>
    <lineage>
        <taxon>Eukaryota</taxon>
        <taxon>Sar</taxon>
        <taxon>Stramenopiles</taxon>
        <taxon>Ochrophyta</taxon>
        <taxon>Bolidophyceae</taxon>
        <taxon>Parmales</taxon>
        <taxon>Triparmaceae</taxon>
        <taxon>Triparma</taxon>
    </lineage>
</organism>
<dbReference type="InterPro" id="IPR053185">
    <property type="entry name" value="SET_domain_protein"/>
</dbReference>
<evidence type="ECO:0000259" key="5">
    <source>
        <dbReference type="PROSITE" id="PS50280"/>
    </source>
</evidence>
<dbReference type="PANTHER" id="PTHR47332">
    <property type="entry name" value="SET DOMAIN-CONTAINING PROTEIN 5"/>
    <property type="match status" value="1"/>
</dbReference>
<keyword evidence="3" id="KW-0862">Zinc</keyword>
<comment type="caution">
    <text evidence="7">The sequence shown here is derived from an EMBL/GenBank/DDBJ whole genome shotgun (WGS) entry which is preliminary data.</text>
</comment>
<evidence type="ECO:0000256" key="1">
    <source>
        <dbReference type="ARBA" id="ARBA00022723"/>
    </source>
</evidence>
<dbReference type="PROSITE" id="PS50280">
    <property type="entry name" value="SET"/>
    <property type="match status" value="1"/>
</dbReference>
<keyword evidence="8" id="KW-1185">Reference proteome</keyword>
<dbReference type="PANTHER" id="PTHR47332:SF4">
    <property type="entry name" value="SET DOMAIN-CONTAINING PROTEIN 5"/>
    <property type="match status" value="1"/>
</dbReference>
<dbReference type="Pfam" id="PF01753">
    <property type="entry name" value="zf-MYND"/>
    <property type="match status" value="1"/>
</dbReference>
<sequence>MSSNTTQATTSCFVCSKPTTNLCSRCLKASFCSPTCQQSSWSSHKLVCASKVHIGLTSAGQTVYASVSVPNPGDIILLEKPLLVSGKIEFEELTKVLDSLPDPKLNAFFNLTSVHNGDTGYGLLSLSEKVKSAKECFNNMALRRKRGANPDPALEHQECVNMYNLQQSIIGILCTNTIPMLPSEPNCSMLCSILCRINHSCEPNATYSYRADFKKSVLVALKPIQEGEEIFVSYIDCWFSRDERLARLKDNFCFDCDCVRCAEDRYDNITDRGR</sequence>
<evidence type="ECO:0000313" key="7">
    <source>
        <dbReference type="EMBL" id="GMH68821.1"/>
    </source>
</evidence>
<evidence type="ECO:0000256" key="2">
    <source>
        <dbReference type="ARBA" id="ARBA00022771"/>
    </source>
</evidence>
<dbReference type="Proteomes" id="UP001165122">
    <property type="component" value="Unassembled WGS sequence"/>
</dbReference>
<name>A0A9W7ADW5_9STRA</name>
<dbReference type="InterPro" id="IPR001214">
    <property type="entry name" value="SET_dom"/>
</dbReference>
<keyword evidence="2 4" id="KW-0863">Zinc-finger</keyword>
<dbReference type="Pfam" id="PF00856">
    <property type="entry name" value="SET"/>
    <property type="match status" value="1"/>
</dbReference>